<name>A0ABN5IQV2_9CAUL</name>
<evidence type="ECO:0000313" key="2">
    <source>
        <dbReference type="EMBL" id="AVQ01418.1"/>
    </source>
</evidence>
<dbReference type="Proteomes" id="UP000240527">
    <property type="component" value="Chromosome"/>
</dbReference>
<evidence type="ECO:0000256" key="1">
    <source>
        <dbReference type="SAM" id="MobiDB-lite"/>
    </source>
</evidence>
<feature type="compositionally biased region" description="Basic and acidic residues" evidence="1">
    <location>
        <begin position="89"/>
        <end position="112"/>
    </location>
</feature>
<gene>
    <name evidence="2" type="ORF">B7G68_05865</name>
</gene>
<dbReference type="RefSeq" id="WP_013078306.1">
    <property type="nucleotide sequence ID" value="NZ_CP027850.1"/>
</dbReference>
<keyword evidence="3" id="KW-1185">Reference proteome</keyword>
<sequence>MLSSQDIDHSQRQKTAAAAKAALLAKFKPRPTNTDPRFDERDTLRAAELTRVRQERNEARTARRQSVADAAQAVIDAEVALAADSLAAKRGERKERKALSAAEAKAKRDARYAARKAR</sequence>
<dbReference type="EMBL" id="CP027850">
    <property type="protein sequence ID" value="AVQ01418.1"/>
    <property type="molecule type" value="Genomic_DNA"/>
</dbReference>
<protein>
    <submittedName>
        <fullName evidence="2">Uncharacterized protein</fullName>
    </submittedName>
</protein>
<feature type="region of interest" description="Disordered" evidence="1">
    <location>
        <begin position="89"/>
        <end position="118"/>
    </location>
</feature>
<proteinExistence type="predicted"/>
<reference evidence="2 3" key="1">
    <citation type="journal article" date="2015" name="Biotechnol. Bioeng.">
        <title>Genome sequence and phenotypic characterization of Caulobacter segnis.</title>
        <authorList>
            <person name="Patel S."/>
            <person name="Fletcher B."/>
            <person name="Scott D.C."/>
            <person name="Ely B."/>
        </authorList>
    </citation>
    <scope>NUCLEOTIDE SEQUENCE [LARGE SCALE GENOMIC DNA]</scope>
    <source>
        <strain evidence="2 3">TK0059</strain>
    </source>
</reference>
<dbReference type="InterPro" id="IPR045510">
    <property type="entry name" value="DUF6481"/>
</dbReference>
<organism evidence="2 3">
    <name type="scientific">Caulobacter segnis</name>
    <dbReference type="NCBI Taxonomy" id="88688"/>
    <lineage>
        <taxon>Bacteria</taxon>
        <taxon>Pseudomonadati</taxon>
        <taxon>Pseudomonadota</taxon>
        <taxon>Alphaproteobacteria</taxon>
        <taxon>Caulobacterales</taxon>
        <taxon>Caulobacteraceae</taxon>
        <taxon>Caulobacter</taxon>
    </lineage>
</organism>
<evidence type="ECO:0000313" key="3">
    <source>
        <dbReference type="Proteomes" id="UP000240527"/>
    </source>
</evidence>
<accession>A0ABN5IQV2</accession>
<dbReference type="Pfam" id="PF20089">
    <property type="entry name" value="DUF6481"/>
    <property type="match status" value="1"/>
</dbReference>